<proteinExistence type="predicted"/>
<dbReference type="EMBL" id="BBNU01000009">
    <property type="protein sequence ID" value="GAL80095.1"/>
    <property type="molecule type" value="Genomic_DNA"/>
</dbReference>
<sequence>MFLNEKNSKPVELKKILNNFEWNPKENFLSEIDYFLTDEHLIYKKQNFGWMDWYIVSQDTFEKIVDSHLLNDFENYLIPQLEKINNEELFNKTLKEKKPKVLKLK</sequence>
<evidence type="ECO:0000313" key="1">
    <source>
        <dbReference type="EMBL" id="GAL80095.1"/>
    </source>
</evidence>
<organism evidence="1 2">
    <name type="scientific">Algibacter lectus</name>
    <dbReference type="NCBI Taxonomy" id="221126"/>
    <lineage>
        <taxon>Bacteria</taxon>
        <taxon>Pseudomonadati</taxon>
        <taxon>Bacteroidota</taxon>
        <taxon>Flavobacteriia</taxon>
        <taxon>Flavobacteriales</taxon>
        <taxon>Flavobacteriaceae</taxon>
        <taxon>Algibacter</taxon>
    </lineage>
</organism>
<comment type="caution">
    <text evidence="1">The sequence shown here is derived from an EMBL/GenBank/DDBJ whole genome shotgun (WGS) entry which is preliminary data.</text>
</comment>
<gene>
    <name evidence="1" type="ORF">JCM19274_3665</name>
</gene>
<reference evidence="1 2" key="1">
    <citation type="journal article" date="2014" name="Genome Announc.">
        <title>Draft Genome Sequences of Marine Flavobacterium Algibacter lectus Strains SS8 and NR4.</title>
        <authorList>
            <person name="Takatani N."/>
            <person name="Nakanishi M."/>
            <person name="Meirelles P."/>
            <person name="Mino S."/>
            <person name="Suda W."/>
            <person name="Oshima K."/>
            <person name="Hattori M."/>
            <person name="Ohkuma M."/>
            <person name="Hosokawa M."/>
            <person name="Miyashita K."/>
            <person name="Thompson F.L."/>
            <person name="Niwa A."/>
            <person name="Sawabe T."/>
            <person name="Sawabe T."/>
        </authorList>
    </citation>
    <scope>NUCLEOTIDE SEQUENCE [LARGE SCALE GENOMIC DNA]</scope>
    <source>
        <strain evidence="2">JCM19274</strain>
    </source>
</reference>
<dbReference type="AlphaFoldDB" id="A0A090WSK7"/>
<evidence type="ECO:0000313" key="2">
    <source>
        <dbReference type="Proteomes" id="UP000029643"/>
    </source>
</evidence>
<accession>A0A090WSK7</accession>
<protein>
    <submittedName>
        <fullName evidence="1">Uncharacterized protein</fullName>
    </submittedName>
</protein>
<dbReference type="Proteomes" id="UP000029643">
    <property type="component" value="Unassembled WGS sequence"/>
</dbReference>
<name>A0A090WSK7_9FLAO</name>